<sequence>MTVTQLSAHAAPFTSSTPPAPSSALRDLLFETRRPVHQPLRGFFGSAVFDYQEGLTHEARVALSYQRLRVVNAGLPDPEALVRDAEALSALHEWAGVVDAGLATILSIHYNLFLGSLLDHDHGERDLGPYLRMERVGTFLCTERAHGNDAAQLRTTATLDRATGTLLLETPDPGARKWMPNTSTTGGPKDALVAARLVIDGRDEGVFLFLTPLTDGHGRHLPGVEVEALPQTASSPVDHCATAFRGVRLPLTAMLQGDHGRLAPDGGFTSSLGSPRKRFLRSIGRVTSGKLCMSAYSLGTMRHALAVAVRHSHQRVTSGMTSGQRVPLFAHRTHHAPLVEALATTYAANFLQREVTDRWARADDDTREDAERLVAIAKGWITWQARLVMTECRERCGAQGLLLSNGIAGQLAANEGTITAEGDNTVIWVKAAGEMLLGGFTPRPVADAPPAARSLLDPHHLLDLLADLERLRHQRARTRLRDRGAGSPLDRWNGASGHALSLVEAHAHHLAARAVLSAAERTGDPEAGALLTDLQRLFALRYVATHSGELLAHERLTADQVRQLPETIESVVGALLPHALTLTDGFHTLEELMERHPMLRVESMSA</sequence>
<accession>A0A286DLM4</accession>
<dbReference type="SUPFAM" id="SSF56645">
    <property type="entry name" value="Acyl-CoA dehydrogenase NM domain-like"/>
    <property type="match status" value="1"/>
</dbReference>
<dbReference type="GO" id="GO:0055088">
    <property type="term" value="P:lipid homeostasis"/>
    <property type="evidence" value="ECO:0007669"/>
    <property type="project" value="TreeGrafter"/>
</dbReference>
<comment type="cofactor">
    <cofactor evidence="1">
        <name>FAD</name>
        <dbReference type="ChEBI" id="CHEBI:57692"/>
    </cofactor>
</comment>
<feature type="compositionally biased region" description="Low complexity" evidence="6">
    <location>
        <begin position="7"/>
        <end position="17"/>
    </location>
</feature>
<dbReference type="InterPro" id="IPR046373">
    <property type="entry name" value="Acyl-CoA_Oxase/DH_mid-dom_sf"/>
</dbReference>
<feature type="region of interest" description="Disordered" evidence="6">
    <location>
        <begin position="1"/>
        <end position="22"/>
    </location>
</feature>
<feature type="domain" description="Acyl-CoA oxidase C-terminal" evidence="7">
    <location>
        <begin position="474"/>
        <end position="587"/>
    </location>
</feature>
<dbReference type="InterPro" id="IPR036250">
    <property type="entry name" value="AcylCo_DH-like_C"/>
</dbReference>
<dbReference type="AlphaFoldDB" id="A0A286DLM4"/>
<dbReference type="Gene3D" id="1.20.140.10">
    <property type="entry name" value="Butyryl-CoA Dehydrogenase, subunit A, domain 3"/>
    <property type="match status" value="2"/>
</dbReference>
<dbReference type="GO" id="GO:0033540">
    <property type="term" value="P:fatty acid beta-oxidation using acyl-CoA oxidase"/>
    <property type="evidence" value="ECO:0007669"/>
    <property type="project" value="TreeGrafter"/>
</dbReference>
<comment type="similarity">
    <text evidence="2">Belongs to the acyl-CoA oxidase family.</text>
</comment>
<protein>
    <submittedName>
        <fullName evidence="9">Acyl-coenzyme A oxidase</fullName>
    </submittedName>
</protein>
<dbReference type="InterPro" id="IPR009100">
    <property type="entry name" value="AcylCoA_DH/oxidase_NM_dom_sf"/>
</dbReference>
<gene>
    <name evidence="9" type="ORF">SAMN06297387_101649</name>
</gene>
<dbReference type="GO" id="GO:0003997">
    <property type="term" value="F:acyl-CoA oxidase activity"/>
    <property type="evidence" value="ECO:0007669"/>
    <property type="project" value="InterPro"/>
</dbReference>
<keyword evidence="10" id="KW-1185">Reference proteome</keyword>
<evidence type="ECO:0000256" key="3">
    <source>
        <dbReference type="ARBA" id="ARBA00022630"/>
    </source>
</evidence>
<evidence type="ECO:0000256" key="2">
    <source>
        <dbReference type="ARBA" id="ARBA00006288"/>
    </source>
</evidence>
<dbReference type="Pfam" id="PF01756">
    <property type="entry name" value="ACOX"/>
    <property type="match status" value="1"/>
</dbReference>
<evidence type="ECO:0000259" key="8">
    <source>
        <dbReference type="Pfam" id="PF22924"/>
    </source>
</evidence>
<dbReference type="EMBL" id="OCNE01000001">
    <property type="protein sequence ID" value="SOD59530.1"/>
    <property type="molecule type" value="Genomic_DNA"/>
</dbReference>
<name>A0A286DLM4_9ACTN</name>
<evidence type="ECO:0000256" key="4">
    <source>
        <dbReference type="ARBA" id="ARBA00022827"/>
    </source>
</evidence>
<dbReference type="InterPro" id="IPR002655">
    <property type="entry name" value="Acyl-CoA_oxidase_C"/>
</dbReference>
<dbReference type="SUPFAM" id="SSF47203">
    <property type="entry name" value="Acyl-CoA dehydrogenase C-terminal domain-like"/>
    <property type="match status" value="2"/>
</dbReference>
<evidence type="ECO:0000256" key="5">
    <source>
        <dbReference type="ARBA" id="ARBA00023002"/>
    </source>
</evidence>
<feature type="domain" description="Acyl-CoA oxidase C-alpha1" evidence="8">
    <location>
        <begin position="289"/>
        <end position="432"/>
    </location>
</feature>
<dbReference type="GO" id="GO:0071949">
    <property type="term" value="F:FAD binding"/>
    <property type="evidence" value="ECO:0007669"/>
    <property type="project" value="InterPro"/>
</dbReference>
<evidence type="ECO:0000313" key="9">
    <source>
        <dbReference type="EMBL" id="SOD59530.1"/>
    </source>
</evidence>
<organism evidence="9 10">
    <name type="scientific">Streptomyces zhaozhouensis</name>
    <dbReference type="NCBI Taxonomy" id="1300267"/>
    <lineage>
        <taxon>Bacteria</taxon>
        <taxon>Bacillati</taxon>
        <taxon>Actinomycetota</taxon>
        <taxon>Actinomycetes</taxon>
        <taxon>Kitasatosporales</taxon>
        <taxon>Streptomycetaceae</taxon>
        <taxon>Streptomyces</taxon>
    </lineage>
</organism>
<evidence type="ECO:0000313" key="10">
    <source>
        <dbReference type="Proteomes" id="UP000219072"/>
    </source>
</evidence>
<dbReference type="Pfam" id="PF22924">
    <property type="entry name" value="ACOX_C_alpha1"/>
    <property type="match status" value="1"/>
</dbReference>
<dbReference type="PIRSF" id="PIRSF000168">
    <property type="entry name" value="Acyl-CoA_oxidase"/>
    <property type="match status" value="1"/>
</dbReference>
<dbReference type="GO" id="GO:0005504">
    <property type="term" value="F:fatty acid binding"/>
    <property type="evidence" value="ECO:0007669"/>
    <property type="project" value="TreeGrafter"/>
</dbReference>
<dbReference type="Gene3D" id="2.40.110.10">
    <property type="entry name" value="Butyryl-CoA Dehydrogenase, subunit A, domain 2"/>
    <property type="match status" value="1"/>
</dbReference>
<evidence type="ECO:0000256" key="1">
    <source>
        <dbReference type="ARBA" id="ARBA00001974"/>
    </source>
</evidence>
<dbReference type="Proteomes" id="UP000219072">
    <property type="component" value="Unassembled WGS sequence"/>
</dbReference>
<keyword evidence="4" id="KW-0274">FAD</keyword>
<evidence type="ECO:0000256" key="6">
    <source>
        <dbReference type="SAM" id="MobiDB-lite"/>
    </source>
</evidence>
<dbReference type="InterPro" id="IPR055060">
    <property type="entry name" value="ACOX_C_alpha1"/>
</dbReference>
<dbReference type="PANTHER" id="PTHR10909:SF382">
    <property type="entry name" value="ACYL-COENZYME A OXIDASE"/>
    <property type="match status" value="1"/>
</dbReference>
<proteinExistence type="inferred from homology"/>
<dbReference type="PANTHER" id="PTHR10909">
    <property type="entry name" value="ELECTRON TRANSPORT OXIDOREDUCTASE"/>
    <property type="match status" value="1"/>
</dbReference>
<evidence type="ECO:0000259" key="7">
    <source>
        <dbReference type="Pfam" id="PF01756"/>
    </source>
</evidence>
<keyword evidence="5" id="KW-0560">Oxidoreductase</keyword>
<reference evidence="9 10" key="1">
    <citation type="submission" date="2017-09" db="EMBL/GenBank/DDBJ databases">
        <authorList>
            <person name="Ehlers B."/>
            <person name="Leendertz F.H."/>
        </authorList>
    </citation>
    <scope>NUCLEOTIDE SEQUENCE [LARGE SCALE GENOMIC DNA]</scope>
    <source>
        <strain evidence="9 10">CGMCC 4.7095</strain>
    </source>
</reference>
<dbReference type="InterPro" id="IPR012258">
    <property type="entry name" value="Acyl-CoA_oxidase"/>
</dbReference>
<keyword evidence="3" id="KW-0285">Flavoprotein</keyword>